<gene>
    <name evidence="7" type="ORF">GCM10009802_12260</name>
</gene>
<dbReference type="InterPro" id="IPR050493">
    <property type="entry name" value="FAD-dep_Monooxygenase_BioMet"/>
</dbReference>
<evidence type="ECO:0000256" key="4">
    <source>
        <dbReference type="ARBA" id="ARBA00023002"/>
    </source>
</evidence>
<name>A0ABP5J931_9ACTN</name>
<dbReference type="GO" id="GO:0004497">
    <property type="term" value="F:monooxygenase activity"/>
    <property type="evidence" value="ECO:0007669"/>
    <property type="project" value="UniProtKB-KW"/>
</dbReference>
<dbReference type="SUPFAM" id="SSF51905">
    <property type="entry name" value="FAD/NAD(P)-binding domain"/>
    <property type="match status" value="1"/>
</dbReference>
<keyword evidence="8" id="KW-1185">Reference proteome</keyword>
<dbReference type="PANTHER" id="PTHR13789">
    <property type="entry name" value="MONOOXYGENASE"/>
    <property type="match status" value="1"/>
</dbReference>
<dbReference type="Gene3D" id="3.50.50.60">
    <property type="entry name" value="FAD/NAD(P)-binding domain"/>
    <property type="match status" value="1"/>
</dbReference>
<feature type="domain" description="FAD-binding" evidence="6">
    <location>
        <begin position="4"/>
        <end position="350"/>
    </location>
</feature>
<evidence type="ECO:0000313" key="8">
    <source>
        <dbReference type="Proteomes" id="UP001500443"/>
    </source>
</evidence>
<dbReference type="PRINTS" id="PR00420">
    <property type="entry name" value="RNGMNOXGNASE"/>
</dbReference>
<reference evidence="8" key="1">
    <citation type="journal article" date="2019" name="Int. J. Syst. Evol. Microbiol.">
        <title>The Global Catalogue of Microorganisms (GCM) 10K type strain sequencing project: providing services to taxonomists for standard genome sequencing and annotation.</title>
        <authorList>
            <consortium name="The Broad Institute Genomics Platform"/>
            <consortium name="The Broad Institute Genome Sequencing Center for Infectious Disease"/>
            <person name="Wu L."/>
            <person name="Ma J."/>
        </authorList>
    </citation>
    <scope>NUCLEOTIDE SEQUENCE [LARGE SCALE GENOMIC DNA]</scope>
    <source>
        <strain evidence="8">JCM 15481</strain>
    </source>
</reference>
<evidence type="ECO:0000256" key="3">
    <source>
        <dbReference type="ARBA" id="ARBA00022827"/>
    </source>
</evidence>
<comment type="caution">
    <text evidence="7">The sequence shown here is derived from an EMBL/GenBank/DDBJ whole genome shotgun (WGS) entry which is preliminary data.</text>
</comment>
<keyword evidence="2" id="KW-0285">Flavoprotein</keyword>
<evidence type="ECO:0000259" key="6">
    <source>
        <dbReference type="Pfam" id="PF01494"/>
    </source>
</evidence>
<evidence type="ECO:0000256" key="5">
    <source>
        <dbReference type="ARBA" id="ARBA00023033"/>
    </source>
</evidence>
<keyword evidence="3" id="KW-0274">FAD</keyword>
<dbReference type="SUPFAM" id="SSF54373">
    <property type="entry name" value="FAD-linked reductases, C-terminal domain"/>
    <property type="match status" value="1"/>
</dbReference>
<dbReference type="RefSeq" id="WP_344288644.1">
    <property type="nucleotide sequence ID" value="NZ_BAAAPF010000019.1"/>
</dbReference>
<dbReference type="PANTHER" id="PTHR13789:SF318">
    <property type="entry name" value="GERANYLGERANYL DIPHOSPHATE REDUCTASE"/>
    <property type="match status" value="1"/>
</dbReference>
<proteinExistence type="predicted"/>
<dbReference type="InterPro" id="IPR036188">
    <property type="entry name" value="FAD/NAD-bd_sf"/>
</dbReference>
<dbReference type="InterPro" id="IPR002938">
    <property type="entry name" value="FAD-bd"/>
</dbReference>
<evidence type="ECO:0000256" key="2">
    <source>
        <dbReference type="ARBA" id="ARBA00022630"/>
    </source>
</evidence>
<sequence length="401" mass="43685">MSQMRVAVVGAGIAGLAFAAALRRGGADCHVYEQAEKLAEVGAGVQVAPNATRLLHRLGLRGRLRGAAVAPEAIEMRRWDDGLMLQHTPLGDRCLRRFGAPYYTVHRADLHAALLSQLPPDRLHLGARLVAVTQDEGEARLHLADGRTVAADVAVGADGIHSAVREWFVADWPRYSGQTIYRGLVPVERVPHLPAEPRVRLWFGPDQHCVCYPVSGGRLLSFGATVPAASWEVESWSARGDVLGLQAAYKGWHEDVTRLLDAAQTVSRWALHDRDSIERLSWGRVAVIGDAAHPMLPFQAQGANQAIEDAVVLARCLAGAGADAGRDRLRAALHRYERIRLPRTTRIQRQSRANADTFHLADGAAQRRRDAGALAGPGLDRHQWLFGYDAEQAVATTSRSS</sequence>
<keyword evidence="5 7" id="KW-0503">Monooxygenase</keyword>
<protein>
    <submittedName>
        <fullName evidence="7">FAD-dependent monooxygenase</fullName>
    </submittedName>
</protein>
<evidence type="ECO:0000313" key="7">
    <source>
        <dbReference type="EMBL" id="GAA2113470.1"/>
    </source>
</evidence>
<keyword evidence="4" id="KW-0560">Oxidoreductase</keyword>
<dbReference type="Pfam" id="PF01494">
    <property type="entry name" value="FAD_binding_3"/>
    <property type="match status" value="1"/>
</dbReference>
<organism evidence="7 8">
    <name type="scientific">Streptomyces synnematoformans</name>
    <dbReference type="NCBI Taxonomy" id="415721"/>
    <lineage>
        <taxon>Bacteria</taxon>
        <taxon>Bacillati</taxon>
        <taxon>Actinomycetota</taxon>
        <taxon>Actinomycetes</taxon>
        <taxon>Kitasatosporales</taxon>
        <taxon>Streptomycetaceae</taxon>
        <taxon>Streptomyces</taxon>
    </lineage>
</organism>
<accession>A0ABP5J931</accession>
<dbReference type="Proteomes" id="UP001500443">
    <property type="component" value="Unassembled WGS sequence"/>
</dbReference>
<comment type="cofactor">
    <cofactor evidence="1">
        <name>FAD</name>
        <dbReference type="ChEBI" id="CHEBI:57692"/>
    </cofactor>
</comment>
<dbReference type="EMBL" id="BAAAPF010000019">
    <property type="protein sequence ID" value="GAA2113470.1"/>
    <property type="molecule type" value="Genomic_DNA"/>
</dbReference>
<evidence type="ECO:0000256" key="1">
    <source>
        <dbReference type="ARBA" id="ARBA00001974"/>
    </source>
</evidence>